<evidence type="ECO:0000313" key="2">
    <source>
        <dbReference type="EMBL" id="PAV17816.1"/>
    </source>
</evidence>
<dbReference type="Pfam" id="PF01636">
    <property type="entry name" value="APH"/>
    <property type="match status" value="2"/>
</dbReference>
<dbReference type="SUPFAM" id="SSF56112">
    <property type="entry name" value="Protein kinase-like (PK-like)"/>
    <property type="match status" value="2"/>
</dbReference>
<dbReference type="Proteomes" id="UP000217199">
    <property type="component" value="Unassembled WGS sequence"/>
</dbReference>
<organism evidence="2 3">
    <name type="scientific">Pyrrhoderma noxium</name>
    <dbReference type="NCBI Taxonomy" id="2282107"/>
    <lineage>
        <taxon>Eukaryota</taxon>
        <taxon>Fungi</taxon>
        <taxon>Dikarya</taxon>
        <taxon>Basidiomycota</taxon>
        <taxon>Agaricomycotina</taxon>
        <taxon>Agaricomycetes</taxon>
        <taxon>Hymenochaetales</taxon>
        <taxon>Hymenochaetaceae</taxon>
        <taxon>Pyrrhoderma</taxon>
    </lineage>
</organism>
<evidence type="ECO:0000259" key="1">
    <source>
        <dbReference type="Pfam" id="PF01636"/>
    </source>
</evidence>
<dbReference type="InterPro" id="IPR002575">
    <property type="entry name" value="Aminoglycoside_PTrfase"/>
</dbReference>
<comment type="caution">
    <text evidence="2">The sequence shown here is derived from an EMBL/GenBank/DDBJ whole genome shotgun (WGS) entry which is preliminary data.</text>
</comment>
<dbReference type="STRING" id="2282107.A0A286UDZ0"/>
<protein>
    <submittedName>
        <fullName evidence="2">Phosphotransferase family</fullName>
    </submittedName>
</protein>
<reference evidence="2 3" key="1">
    <citation type="journal article" date="2017" name="Mol. Ecol.">
        <title>Comparative and population genomic landscape of Phellinus noxius: A hypervariable fungus causing root rot in trees.</title>
        <authorList>
            <person name="Chung C.L."/>
            <person name="Lee T.J."/>
            <person name="Akiba M."/>
            <person name="Lee H.H."/>
            <person name="Kuo T.H."/>
            <person name="Liu D."/>
            <person name="Ke H.M."/>
            <person name="Yokoi T."/>
            <person name="Roa M.B."/>
            <person name="Lu M.J."/>
            <person name="Chang Y.Y."/>
            <person name="Ann P.J."/>
            <person name="Tsai J.N."/>
            <person name="Chen C.Y."/>
            <person name="Tzean S.S."/>
            <person name="Ota Y."/>
            <person name="Hattori T."/>
            <person name="Sahashi N."/>
            <person name="Liou R.F."/>
            <person name="Kikuchi T."/>
            <person name="Tsai I.J."/>
        </authorList>
    </citation>
    <scope>NUCLEOTIDE SEQUENCE [LARGE SCALE GENOMIC DNA]</scope>
    <source>
        <strain evidence="2 3">FFPRI411160</strain>
    </source>
</reference>
<dbReference type="InterPro" id="IPR051678">
    <property type="entry name" value="AGP_Transferase"/>
</dbReference>
<dbReference type="GO" id="GO:0016740">
    <property type="term" value="F:transferase activity"/>
    <property type="evidence" value="ECO:0007669"/>
    <property type="project" value="UniProtKB-KW"/>
</dbReference>
<feature type="domain" description="Aminoglycoside phosphotransferase" evidence="1">
    <location>
        <begin position="67"/>
        <end position="270"/>
    </location>
</feature>
<keyword evidence="3" id="KW-1185">Reference proteome</keyword>
<accession>A0A286UDZ0</accession>
<dbReference type="PANTHER" id="PTHR21310:SF15">
    <property type="entry name" value="AMINOGLYCOSIDE PHOSPHOTRANSFERASE DOMAIN-CONTAINING PROTEIN"/>
    <property type="match status" value="1"/>
</dbReference>
<dbReference type="EMBL" id="NBII01000006">
    <property type="protein sequence ID" value="PAV17816.1"/>
    <property type="molecule type" value="Genomic_DNA"/>
</dbReference>
<dbReference type="OrthoDB" id="8300194at2759"/>
<dbReference type="AlphaFoldDB" id="A0A286UDZ0"/>
<proteinExistence type="predicted"/>
<gene>
    <name evidence="2" type="ORF">PNOK_0630200</name>
</gene>
<dbReference type="Gene3D" id="3.90.1200.10">
    <property type="match status" value="2"/>
</dbReference>
<name>A0A286UDZ0_9AGAM</name>
<dbReference type="InterPro" id="IPR011009">
    <property type="entry name" value="Kinase-like_dom_sf"/>
</dbReference>
<sequence length="584" mass="67675">MNRDQTIIPTKFSYQVSCGLKSWLWRLWLSFPNVIRARVYHILLYFFGRSFGPSTYRIPLGIYAKVLISPEEALATEFVRHHTTIPVPKVLDVLPYPLSGRAILGRSTIMITKEIPGKILFSDTSTFRLSTATEEQKETFKNILFDWLTQLRNIPPPHPLKVSGFLGGGLCSYRIKGDIRMGPYKSPTEFHAQGFCDASIDYPEMAEDPDRIGRLIAERPNKKYRICLTHGDIQPHNLLVDDAGRPCGLIDWECASWMPEYWEHTYALRMLIQRHEQWTAIWRNGQQGRNLTKQICISMSCSLKSVLWGLWLSFPNAIRARVYYYLSIFFGDKVAPYTFRIPLGIYSKALFSPEEALAIEFVRRNTTIPIPKVIDVLPYPFIRRKDTIMIMKEIPGIPLSQSSPAFTLLTATEEQKEIFKNTLFDWLTQLRSIPPPHPQKICGFLGGALYSYRIDGATKMGPYKNPAEFHAQGFCKAFVDFPEVAEDPDRIGRLIAERPDKKYRICLTHGDLQPHNLLVDETGRPCGLVDWECASWMPEYWEHTYALRMFLCRNKVWTAIWKSMFPEYEDDLDVEIRTWEWYDP</sequence>
<evidence type="ECO:0000313" key="3">
    <source>
        <dbReference type="Proteomes" id="UP000217199"/>
    </source>
</evidence>
<dbReference type="InParanoid" id="A0A286UDZ0"/>
<dbReference type="PANTHER" id="PTHR21310">
    <property type="entry name" value="AMINOGLYCOSIDE PHOSPHOTRANSFERASE-RELATED-RELATED"/>
    <property type="match status" value="1"/>
</dbReference>
<feature type="domain" description="Aminoglycoside phosphotransferase" evidence="1">
    <location>
        <begin position="335"/>
        <end position="553"/>
    </location>
</feature>
<dbReference type="CDD" id="cd05120">
    <property type="entry name" value="APH_ChoK_like"/>
    <property type="match status" value="1"/>
</dbReference>